<dbReference type="NCBIfam" id="TIGR01682">
    <property type="entry name" value="moaD"/>
    <property type="match status" value="1"/>
</dbReference>
<dbReference type="InterPro" id="IPR016155">
    <property type="entry name" value="Mopterin_synth/thiamin_S_b"/>
</dbReference>
<dbReference type="FunFam" id="3.10.20.30:FF:000010">
    <property type="entry name" value="Molybdopterin synthase sulfur carrier subunit"/>
    <property type="match status" value="1"/>
</dbReference>
<evidence type="ECO:0000256" key="2">
    <source>
        <dbReference type="ARBA" id="ARBA00022490"/>
    </source>
</evidence>
<dbReference type="AlphaFoldDB" id="A0AAV8WPK6"/>
<comment type="miscellaneous">
    <text evidence="6">This protein is produced by a bicistronic gene which also produces the large subunit (MOCS2B).</text>
</comment>
<dbReference type="EMBL" id="JANEYF010005426">
    <property type="protein sequence ID" value="KAJ8928222.1"/>
    <property type="molecule type" value="Genomic_DNA"/>
</dbReference>
<feature type="modified residue" description="1-thioglycine; alternate" evidence="6">
    <location>
        <position position="84"/>
    </location>
</feature>
<name>A0AAV8WPK6_9CUCU</name>
<dbReference type="InterPro" id="IPR028887">
    <property type="entry name" value="MOCS2A_euk"/>
</dbReference>
<comment type="function">
    <text evidence="6">Acts as a sulfur carrier required for molybdopterin biosynthesis. Component of the molybdopterin synthase complex that catalyzes the conversion of precursor Z into molybdopterin by mediating the incorporation of 2 sulfur atoms into precursor Z to generate a dithiolene group. In the complex, serves as sulfur donor by being thiocarboxylated (-COSH) at its C-terminus by MOCS3. After interaction with MOCS2B, the sulfur is then transferred to precursor Z to form molybdopterin.</text>
</comment>
<comment type="subcellular location">
    <subcellularLocation>
        <location evidence="6">Cytoplasm</location>
    </subcellularLocation>
</comment>
<sequence>MNVEVKVLFFAKAREVAGKSCDILSVSSPISYLQLLEEIVTTYSLADIKRNIILAVNEEYCNLDTTIYLKPGDEIAVIPPLSGG</sequence>
<comment type="pathway">
    <text evidence="1 6">Cofactor biosynthesis; molybdopterin biosynthesis.</text>
</comment>
<keyword evidence="3 6" id="KW-0597">Phosphoprotein</keyword>
<comment type="similarity">
    <text evidence="6">Belongs to the MoaD family. MOCS2A subfamily.</text>
</comment>
<dbReference type="GO" id="GO:1990133">
    <property type="term" value="C:molybdopterin adenylyltransferase complex"/>
    <property type="evidence" value="ECO:0007669"/>
    <property type="project" value="TreeGrafter"/>
</dbReference>
<feature type="modified residue" description="Glycyl adenylate; alternate" evidence="6">
    <location>
        <position position="84"/>
    </location>
</feature>
<dbReference type="PANTHER" id="PTHR33359:SF1">
    <property type="entry name" value="MOLYBDOPTERIN SYNTHASE SULFUR CARRIER SUBUNIT"/>
    <property type="match status" value="1"/>
</dbReference>
<dbReference type="GO" id="GO:0030366">
    <property type="term" value="F:molybdopterin synthase activity"/>
    <property type="evidence" value="ECO:0007669"/>
    <property type="project" value="UniProtKB-UniRule"/>
</dbReference>
<keyword evidence="5 6" id="KW-0501">Molybdenum cofactor biosynthesis</keyword>
<dbReference type="GO" id="GO:1990140">
    <property type="term" value="C:molybdopterin synthase complex"/>
    <property type="evidence" value="ECO:0007669"/>
    <property type="project" value="UniProtKB-UniRule"/>
</dbReference>
<dbReference type="GO" id="GO:0000166">
    <property type="term" value="F:nucleotide binding"/>
    <property type="evidence" value="ECO:0007669"/>
    <property type="project" value="UniProtKB-KW"/>
</dbReference>
<evidence type="ECO:0000313" key="7">
    <source>
        <dbReference type="EMBL" id="KAJ8928222.1"/>
    </source>
</evidence>
<comment type="caution">
    <text evidence="7">The sequence shown here is derived from an EMBL/GenBank/DDBJ whole genome shotgun (WGS) entry which is preliminary data.</text>
</comment>
<keyword evidence="8" id="KW-1185">Reference proteome</keyword>
<evidence type="ECO:0000256" key="5">
    <source>
        <dbReference type="ARBA" id="ARBA00023150"/>
    </source>
</evidence>
<dbReference type="CDD" id="cd00754">
    <property type="entry name" value="Ubl_MoaD"/>
    <property type="match status" value="1"/>
</dbReference>
<reference evidence="7" key="1">
    <citation type="journal article" date="2023" name="Insect Mol. Biol.">
        <title>Genome sequencing provides insights into the evolution of gene families encoding plant cell wall-degrading enzymes in longhorned beetles.</title>
        <authorList>
            <person name="Shin N.R."/>
            <person name="Okamura Y."/>
            <person name="Kirsch R."/>
            <person name="Pauchet Y."/>
        </authorList>
    </citation>
    <scope>NUCLEOTIDE SEQUENCE</scope>
    <source>
        <strain evidence="7">RBIC_L_NR</strain>
    </source>
</reference>
<evidence type="ECO:0000256" key="3">
    <source>
        <dbReference type="ARBA" id="ARBA00022553"/>
    </source>
</evidence>
<dbReference type="Proteomes" id="UP001162156">
    <property type="component" value="Unassembled WGS sequence"/>
</dbReference>
<protein>
    <recommendedName>
        <fullName evidence="6">Molybdopterin synthase sulfur carrier subunit</fullName>
    </recommendedName>
    <alternativeName>
        <fullName evidence="6">Molybdenum cofactor synthesis protein 2 small subunit</fullName>
    </alternativeName>
    <alternativeName>
        <fullName evidence="6">Molybdenum cofactor synthesis protein 2A</fullName>
        <shortName evidence="6">MOCS2A</shortName>
    </alternativeName>
    <alternativeName>
        <fullName evidence="6">Sulfur carrier protein MOCS2A</fullName>
    </alternativeName>
</protein>
<dbReference type="PANTHER" id="PTHR33359">
    <property type="entry name" value="MOLYBDOPTERIN SYNTHASE SULFUR CARRIER SUBUNIT"/>
    <property type="match status" value="1"/>
</dbReference>
<dbReference type="Gene3D" id="3.10.20.30">
    <property type="match status" value="1"/>
</dbReference>
<comment type="subunit">
    <text evidence="6">Heterotetramer; composed of 2 small (MOCS2A) and 2 large (MOCS2B) subunits.</text>
</comment>
<comment type="PTM">
    <text evidence="6">C-terminal thiocarboxylation occurs in 2 steps, it is first acyl-adenylated (-COAMP) via the hesA/moeB/thiF part of MOCS3, then thiocarboxylated (-COSH) via the rhodanese domain of MOCS3.</text>
</comment>
<evidence type="ECO:0000256" key="4">
    <source>
        <dbReference type="ARBA" id="ARBA00022741"/>
    </source>
</evidence>
<dbReference type="HAMAP" id="MF_03051">
    <property type="entry name" value="MOCS2A"/>
    <property type="match status" value="1"/>
</dbReference>
<dbReference type="SUPFAM" id="SSF54285">
    <property type="entry name" value="MoaD/ThiS"/>
    <property type="match status" value="1"/>
</dbReference>
<dbReference type="InterPro" id="IPR003749">
    <property type="entry name" value="ThiS/MoaD-like"/>
</dbReference>
<proteinExistence type="inferred from homology"/>
<evidence type="ECO:0000256" key="1">
    <source>
        <dbReference type="ARBA" id="ARBA00005046"/>
    </source>
</evidence>
<dbReference type="InterPro" id="IPR044672">
    <property type="entry name" value="MOCS2A"/>
</dbReference>
<keyword evidence="2 6" id="KW-0963">Cytoplasm</keyword>
<dbReference type="Pfam" id="PF02597">
    <property type="entry name" value="ThiS"/>
    <property type="match status" value="1"/>
</dbReference>
<dbReference type="GO" id="GO:0006777">
    <property type="term" value="P:Mo-molybdopterin cofactor biosynthetic process"/>
    <property type="evidence" value="ECO:0007669"/>
    <property type="project" value="UniProtKB-UniRule"/>
</dbReference>
<organism evidence="7 8">
    <name type="scientific">Rhamnusium bicolor</name>
    <dbReference type="NCBI Taxonomy" id="1586634"/>
    <lineage>
        <taxon>Eukaryota</taxon>
        <taxon>Metazoa</taxon>
        <taxon>Ecdysozoa</taxon>
        <taxon>Arthropoda</taxon>
        <taxon>Hexapoda</taxon>
        <taxon>Insecta</taxon>
        <taxon>Pterygota</taxon>
        <taxon>Neoptera</taxon>
        <taxon>Endopterygota</taxon>
        <taxon>Coleoptera</taxon>
        <taxon>Polyphaga</taxon>
        <taxon>Cucujiformia</taxon>
        <taxon>Chrysomeloidea</taxon>
        <taxon>Cerambycidae</taxon>
        <taxon>Lepturinae</taxon>
        <taxon>Rhagiini</taxon>
        <taxon>Rhamnusium</taxon>
    </lineage>
</organism>
<dbReference type="InterPro" id="IPR012675">
    <property type="entry name" value="Beta-grasp_dom_sf"/>
</dbReference>
<keyword evidence="4 6" id="KW-0547">Nucleotide-binding</keyword>
<accession>A0AAV8WPK6</accession>
<gene>
    <name evidence="6" type="primary">Mocs2</name>
    <name evidence="7" type="ORF">NQ314_019286</name>
</gene>
<evidence type="ECO:0000313" key="8">
    <source>
        <dbReference type="Proteomes" id="UP001162156"/>
    </source>
</evidence>
<evidence type="ECO:0000256" key="6">
    <source>
        <dbReference type="HAMAP-Rule" id="MF_03051"/>
    </source>
</evidence>